<dbReference type="EMBL" id="JARK01001486">
    <property type="protein sequence ID" value="EYB96483.1"/>
    <property type="molecule type" value="Genomic_DNA"/>
</dbReference>
<feature type="transmembrane region" description="Helical" evidence="4">
    <location>
        <begin position="435"/>
        <end position="455"/>
    </location>
</feature>
<evidence type="ECO:0000313" key="7">
    <source>
        <dbReference type="Proteomes" id="UP000024635"/>
    </source>
</evidence>
<dbReference type="PANTHER" id="PTHR23121:SF10">
    <property type="entry name" value="MAJOR FACILITATOR SUPERFAMILY DOMAIN-CONTAINING PROTEIN 4A"/>
    <property type="match status" value="1"/>
</dbReference>
<feature type="chain" id="PRO_5001487002" description="Major facilitator superfamily (MFS) profile domain-containing protein" evidence="5">
    <location>
        <begin position="18"/>
        <end position="597"/>
    </location>
</feature>
<name>A0A016T0I1_9BILA</name>
<evidence type="ECO:0000256" key="5">
    <source>
        <dbReference type="SAM" id="SignalP"/>
    </source>
</evidence>
<feature type="transmembrane region" description="Helical" evidence="4">
    <location>
        <begin position="467"/>
        <end position="488"/>
    </location>
</feature>
<comment type="caution">
    <text evidence="6">The sequence shown here is derived from an EMBL/GenBank/DDBJ whole genome shotgun (WGS) entry which is preliminary data.</text>
</comment>
<feature type="transmembrane region" description="Helical" evidence="4">
    <location>
        <begin position="410"/>
        <end position="429"/>
    </location>
</feature>
<reference evidence="7" key="1">
    <citation type="journal article" date="2015" name="Nat. Genet.">
        <title>The genome and transcriptome of the zoonotic hookworm Ancylostoma ceylanicum identify infection-specific gene families.</title>
        <authorList>
            <person name="Schwarz E.M."/>
            <person name="Hu Y."/>
            <person name="Antoshechkin I."/>
            <person name="Miller M.M."/>
            <person name="Sternberg P.W."/>
            <person name="Aroian R.V."/>
        </authorList>
    </citation>
    <scope>NUCLEOTIDE SEQUENCE</scope>
    <source>
        <strain evidence="7">HY135</strain>
    </source>
</reference>
<feature type="transmembrane region" description="Helical" evidence="4">
    <location>
        <begin position="212"/>
        <end position="233"/>
    </location>
</feature>
<dbReference type="Proteomes" id="UP000024635">
    <property type="component" value="Unassembled WGS sequence"/>
</dbReference>
<evidence type="ECO:0000256" key="4">
    <source>
        <dbReference type="SAM" id="Phobius"/>
    </source>
</evidence>
<feature type="transmembrane region" description="Helical" evidence="4">
    <location>
        <begin position="161"/>
        <end position="181"/>
    </location>
</feature>
<dbReference type="SUPFAM" id="SSF103473">
    <property type="entry name" value="MFS general substrate transporter"/>
    <property type="match status" value="1"/>
</dbReference>
<keyword evidence="5" id="KW-0732">Signal</keyword>
<evidence type="ECO:0000313" key="6">
    <source>
        <dbReference type="EMBL" id="EYB96483.1"/>
    </source>
</evidence>
<dbReference type="AlphaFoldDB" id="A0A016T0I1"/>
<feature type="transmembrane region" description="Helical" evidence="4">
    <location>
        <begin position="126"/>
        <end position="149"/>
    </location>
</feature>
<evidence type="ECO:0008006" key="8">
    <source>
        <dbReference type="Google" id="ProtNLM"/>
    </source>
</evidence>
<dbReference type="STRING" id="53326.A0A016T0I1"/>
<gene>
    <name evidence="6" type="primary">Acey_s0150.g2777</name>
    <name evidence="6" type="synonym">Acey-dct-15</name>
    <name evidence="6" type="ORF">Y032_0150g2777</name>
</gene>
<protein>
    <recommendedName>
        <fullName evidence="8">Major facilitator superfamily (MFS) profile domain-containing protein</fullName>
    </recommendedName>
</protein>
<dbReference type="OrthoDB" id="5821018at2759"/>
<evidence type="ECO:0000256" key="2">
    <source>
        <dbReference type="ARBA" id="ARBA00022989"/>
    </source>
</evidence>
<accession>A0A016T0I1</accession>
<dbReference type="InterPro" id="IPR036259">
    <property type="entry name" value="MFS_trans_sf"/>
</dbReference>
<dbReference type="PANTHER" id="PTHR23121">
    <property type="entry name" value="SODIUM-DEPENDENT GLUCOSE TRANSPORTER 1"/>
    <property type="match status" value="1"/>
</dbReference>
<organism evidence="6 7">
    <name type="scientific">Ancylostoma ceylanicum</name>
    <dbReference type="NCBI Taxonomy" id="53326"/>
    <lineage>
        <taxon>Eukaryota</taxon>
        <taxon>Metazoa</taxon>
        <taxon>Ecdysozoa</taxon>
        <taxon>Nematoda</taxon>
        <taxon>Chromadorea</taxon>
        <taxon>Rhabditida</taxon>
        <taxon>Rhabditina</taxon>
        <taxon>Rhabditomorpha</taxon>
        <taxon>Strongyloidea</taxon>
        <taxon>Ancylostomatidae</taxon>
        <taxon>Ancylostomatinae</taxon>
        <taxon>Ancylostoma</taxon>
    </lineage>
</organism>
<keyword evidence="3 4" id="KW-0472">Membrane</keyword>
<proteinExistence type="predicted"/>
<evidence type="ECO:0000256" key="3">
    <source>
        <dbReference type="ARBA" id="ARBA00023136"/>
    </source>
</evidence>
<sequence length="597" mass="66717">MWGRLFLLWTITPALLGNGIVPPDAKYGTVEPKYDYRYCNPDCPCNSLNVIICCCPVQTQSVPALPSSVASGSHEVIILVMSSIVVIHQHAHEGGQDCYQSAIVLKMFPDKFLEASKVLRASSRAFLIHALLMLSCGFTITFVSLSYSWTECRTKIPNGQLFWVYFAFGSAIFIGSIFTSHIIERLEVYRLQFCCLSVICIALWVLSIFTNIFAITVVLLLIGLSIGIVNCSTPHTFMTIFHEEYFCMVHILYIFLGTGKLLAAFIFQTSKNSGCSHSSTLLGFSHMSSLEKFHVHGDVNMQYVLVCFTVAQLPVLYLLLTSKVEIASSPEHRTREQYEDIEHDPHHDAHSLKLVLLCAVLACTATVLHSLFPFLLLAHQGGSLEYQCFLAFVVGGRVVAMFAADKVAPYFYMGLSIIGCGVACCIFVFDSGLLAGSMIFGFFLSSLLPSLIVYIRHTLVLPVDRLFVLMSGSSFGFVIYPLFLTLANSSESRIFIAIDFFAVLLLVLIYVFVLNLQAQIERTRPSQDSLKIFIDRFFSGEAMLKRTRSIRPLISRLRPNSYRRFRGRQASASTPRPTADVPKIEVTLEKSPQIQYN</sequence>
<feature type="transmembrane region" description="Helical" evidence="4">
    <location>
        <begin position="354"/>
        <end position="378"/>
    </location>
</feature>
<keyword evidence="7" id="KW-1185">Reference proteome</keyword>
<feature type="signal peptide" evidence="5">
    <location>
        <begin position="1"/>
        <end position="17"/>
    </location>
</feature>
<feature type="transmembrane region" description="Helical" evidence="4">
    <location>
        <begin position="384"/>
        <end position="403"/>
    </location>
</feature>
<evidence type="ECO:0000256" key="1">
    <source>
        <dbReference type="ARBA" id="ARBA00022692"/>
    </source>
</evidence>
<feature type="transmembrane region" description="Helical" evidence="4">
    <location>
        <begin position="494"/>
        <end position="516"/>
    </location>
</feature>
<feature type="transmembrane region" description="Helical" evidence="4">
    <location>
        <begin position="245"/>
        <end position="267"/>
    </location>
</feature>
<keyword evidence="2 4" id="KW-1133">Transmembrane helix</keyword>
<keyword evidence="1 4" id="KW-0812">Transmembrane</keyword>
<feature type="transmembrane region" description="Helical" evidence="4">
    <location>
        <begin position="301"/>
        <end position="320"/>
    </location>
</feature>